<dbReference type="OrthoDB" id="5377312at2759"/>
<accession>A0A1I8PES1</accession>
<dbReference type="STRING" id="35570.A0A1I8PES1"/>
<feature type="compositionally biased region" description="Acidic residues" evidence="4">
    <location>
        <begin position="171"/>
        <end position="192"/>
    </location>
</feature>
<dbReference type="PANTHER" id="PTHR15367:SF2">
    <property type="entry name" value="DNA-DIRECTED RNA POLYMERASE III SUBUNIT"/>
    <property type="match status" value="1"/>
</dbReference>
<dbReference type="InterPro" id="IPR024661">
    <property type="entry name" value="RNA_pol_III_Rpc31"/>
</dbReference>
<keyword evidence="3" id="KW-0539">Nucleus</keyword>
<proteinExistence type="inferred from homology"/>
<gene>
    <name evidence="5" type="primary">106082367</name>
</gene>
<evidence type="ECO:0008006" key="7">
    <source>
        <dbReference type="Google" id="ProtNLM"/>
    </source>
</evidence>
<keyword evidence="6" id="KW-1185">Reference proteome</keyword>
<protein>
    <recommendedName>
        <fullName evidence="7">DNA-directed RNA polymerase III subunit</fullName>
    </recommendedName>
</protein>
<dbReference type="EnsemblMetazoa" id="SCAU007375-RB">
    <property type="protein sequence ID" value="SCAU007375-PB"/>
    <property type="gene ID" value="SCAU007375"/>
</dbReference>
<dbReference type="PANTHER" id="PTHR15367">
    <property type="entry name" value="DNA-DIRECTED RNA POLYMERASE III"/>
    <property type="match status" value="1"/>
</dbReference>
<evidence type="ECO:0000313" key="6">
    <source>
        <dbReference type="Proteomes" id="UP000095300"/>
    </source>
</evidence>
<dbReference type="AlphaFoldDB" id="A0A1I8PES1"/>
<evidence type="ECO:0000256" key="1">
    <source>
        <dbReference type="ARBA" id="ARBA00004123"/>
    </source>
</evidence>
<dbReference type="VEuPathDB" id="VectorBase:SCAU007375"/>
<reference evidence="6" key="1">
    <citation type="submission" date="2015-05" db="EMBL/GenBank/DDBJ databases">
        <authorList>
            <person name="Wilson R.K."/>
            <person name="Warren W.C."/>
            <person name="Olafson P."/>
        </authorList>
    </citation>
    <scope>NUCLEOTIDE SEQUENCE [LARGE SCALE GENOMIC DNA]</scope>
    <source>
        <strain evidence="6">USDA</strain>
    </source>
</reference>
<feature type="compositionally biased region" description="Acidic residues" evidence="4">
    <location>
        <begin position="204"/>
        <end position="217"/>
    </location>
</feature>
<sequence>MAGRGRGVKTGSLTQEQLQTLGCVGKDMPQVAQAPPPTFPPLMSKPVTIETTASQNYQILWKEDFLTHMRDSAYFLQPADKSMGSRNPTRCSNKGLNGSDCIKMKPKIEFNWSLMPSELQMANKKRRVNASSLVATKKAKTSNIEDRLKVLEEKERTDDDTDIANRANSDSEQEAEEEIGEDVDDEMDDENDYGNAYFDNGEAYNEEDDNLDDGPIY</sequence>
<feature type="region of interest" description="Disordered" evidence="4">
    <location>
        <begin position="149"/>
        <end position="217"/>
    </location>
</feature>
<name>A0A1I8PES1_STOCA</name>
<evidence type="ECO:0000256" key="3">
    <source>
        <dbReference type="ARBA" id="ARBA00023242"/>
    </source>
</evidence>
<dbReference type="Proteomes" id="UP000095300">
    <property type="component" value="Unassembled WGS sequence"/>
</dbReference>
<evidence type="ECO:0000313" key="5">
    <source>
        <dbReference type="EnsemblMetazoa" id="SCAU007375-PB"/>
    </source>
</evidence>
<dbReference type="Pfam" id="PF11705">
    <property type="entry name" value="RNA_pol_3_Rpc31"/>
    <property type="match status" value="1"/>
</dbReference>
<comment type="subcellular location">
    <subcellularLocation>
        <location evidence="1">Nucleus</location>
    </subcellularLocation>
</comment>
<dbReference type="EnsemblMetazoa" id="SCAU007375-RA">
    <property type="protein sequence ID" value="SCAU007375-PA"/>
    <property type="gene ID" value="SCAU007375"/>
</dbReference>
<organism evidence="5 6">
    <name type="scientific">Stomoxys calcitrans</name>
    <name type="common">Stable fly</name>
    <name type="synonym">Conops calcitrans</name>
    <dbReference type="NCBI Taxonomy" id="35570"/>
    <lineage>
        <taxon>Eukaryota</taxon>
        <taxon>Metazoa</taxon>
        <taxon>Ecdysozoa</taxon>
        <taxon>Arthropoda</taxon>
        <taxon>Hexapoda</taxon>
        <taxon>Insecta</taxon>
        <taxon>Pterygota</taxon>
        <taxon>Neoptera</taxon>
        <taxon>Endopterygota</taxon>
        <taxon>Diptera</taxon>
        <taxon>Brachycera</taxon>
        <taxon>Muscomorpha</taxon>
        <taxon>Muscoidea</taxon>
        <taxon>Muscidae</taxon>
        <taxon>Stomoxys</taxon>
    </lineage>
</organism>
<evidence type="ECO:0000256" key="2">
    <source>
        <dbReference type="ARBA" id="ARBA00008352"/>
    </source>
</evidence>
<comment type="similarity">
    <text evidence="2">Belongs to the eukaryotic RPC7 RNA polymerase subunit family.</text>
</comment>
<evidence type="ECO:0000256" key="4">
    <source>
        <dbReference type="SAM" id="MobiDB-lite"/>
    </source>
</evidence>
<reference evidence="5" key="2">
    <citation type="submission" date="2020-05" db="UniProtKB">
        <authorList>
            <consortium name="EnsemblMetazoa"/>
        </authorList>
    </citation>
    <scope>IDENTIFICATION</scope>
    <source>
        <strain evidence="5">USDA</strain>
    </source>
</reference>
<dbReference type="GO" id="GO:0005666">
    <property type="term" value="C:RNA polymerase III complex"/>
    <property type="evidence" value="ECO:0007669"/>
    <property type="project" value="TreeGrafter"/>
</dbReference>
<dbReference type="GO" id="GO:0006383">
    <property type="term" value="P:transcription by RNA polymerase III"/>
    <property type="evidence" value="ECO:0007669"/>
    <property type="project" value="InterPro"/>
</dbReference>